<comment type="similarity">
    <text evidence="3">Belongs to the aerolysin family.</text>
</comment>
<accession>A0AAE9MHZ5</accession>
<dbReference type="Pfam" id="PF01117">
    <property type="entry name" value="Aerolysin"/>
    <property type="match status" value="1"/>
</dbReference>
<evidence type="ECO:0000256" key="5">
    <source>
        <dbReference type="ARBA" id="ARBA00022525"/>
    </source>
</evidence>
<dbReference type="CDD" id="cd20218">
    <property type="entry name" value="PFM_aerolysin"/>
    <property type="match status" value="1"/>
</dbReference>
<keyword evidence="5" id="KW-0964">Secreted</keyword>
<feature type="signal peptide" evidence="13">
    <location>
        <begin position="1"/>
        <end position="23"/>
    </location>
</feature>
<name>A0AAE9MHZ5_9GAMM</name>
<comment type="subunit">
    <text evidence="12">Homodimer in solution; homoheptamer in the host membrane. After binding to GPI-anchored proteins in target membranes and proteolytic removal of the C-terminal propeptide, the protein assembles into a heptameric pre-pore complex. A further conformation change leads to insertion into the host membrane.</text>
</comment>
<keyword evidence="9" id="KW-0843">Virulence</keyword>
<dbReference type="GO" id="GO:0090729">
    <property type="term" value="F:toxin activity"/>
    <property type="evidence" value="ECO:0007669"/>
    <property type="project" value="UniProtKB-KW"/>
</dbReference>
<keyword evidence="11" id="KW-1015">Disulfide bond</keyword>
<keyword evidence="8" id="KW-1043">Host membrane</keyword>
<evidence type="ECO:0000256" key="11">
    <source>
        <dbReference type="ARBA" id="ARBA00023157"/>
    </source>
</evidence>
<evidence type="ECO:0000256" key="9">
    <source>
        <dbReference type="ARBA" id="ARBA00023026"/>
    </source>
</evidence>
<dbReference type="InterPro" id="IPR055267">
    <property type="entry name" value="Aerolysin-like_C"/>
</dbReference>
<keyword evidence="4" id="KW-1032">Host cell membrane</keyword>
<dbReference type="InterPro" id="IPR005138">
    <property type="entry name" value="APT_dom"/>
</dbReference>
<dbReference type="RefSeq" id="WP_218291013.1">
    <property type="nucleotide sequence ID" value="NZ_CP099717.1"/>
</dbReference>
<dbReference type="InterPro" id="IPR016187">
    <property type="entry name" value="CTDL_fold"/>
</dbReference>
<evidence type="ECO:0000256" key="3">
    <source>
        <dbReference type="ARBA" id="ARBA00009831"/>
    </source>
</evidence>
<dbReference type="PROSITE" id="PS00274">
    <property type="entry name" value="AEROLYSIN"/>
    <property type="match status" value="1"/>
</dbReference>
<dbReference type="SUPFAM" id="SSF56436">
    <property type="entry name" value="C-type lectin-like"/>
    <property type="match status" value="1"/>
</dbReference>
<dbReference type="InterPro" id="IPR037015">
    <property type="entry name" value="APT_N_sf"/>
</dbReference>
<evidence type="ECO:0000256" key="2">
    <source>
        <dbReference type="ARBA" id="ARBA00004613"/>
    </source>
</evidence>
<sequence>MDKLKITGLALTISTLLMSQAHGAEPVYPDQLRLFSLGKEVCGANYRPINREEAQSVRNNIVGMMGQWQISGLANNWVIMGSGYNGEIKPGSASDTWCYPTNPVTSEIPVLPALNIPDGDEVDVQWRLVHDSANFIKPASYLAHYLGYAWVGGDHSPYVGEDMDVTQDGGGWLIRGNNGGGCDGYRCGEKSSIRVSNFAYTLDPESFSHGEVTQSDRVLIKTVVGWAVNDSDTPQSGYDVTLRYDTATNWSKTNTYGLSEKVSTKNKFKWPLVGETELSIEIAASQSWAQQNGGATTTSLSQSARPTVPAHSKIPVKIELYKANISYPYEFKADVSYDLALNGFLRWGGNAWHTHPDNRPTWNHSFTIGPFKDKASSIRYQWDKRYIPGEVKWWDWNWTIQQNGADTMKNALARVLRPVRASITGDFHAESQFAGNIEIGAPVPIGGDSKARRARSVDGPATGLRLEIPLDASELSGLGFDNVQITLEPATDK</sequence>
<evidence type="ECO:0000256" key="13">
    <source>
        <dbReference type="SAM" id="SignalP"/>
    </source>
</evidence>
<evidence type="ECO:0000256" key="10">
    <source>
        <dbReference type="ARBA" id="ARBA00023136"/>
    </source>
</evidence>
<gene>
    <name evidence="15" type="ORF">NHF51_01655</name>
</gene>
<dbReference type="GO" id="GO:0020002">
    <property type="term" value="C:host cell plasma membrane"/>
    <property type="evidence" value="ECO:0007669"/>
    <property type="project" value="UniProtKB-SubCell"/>
</dbReference>
<dbReference type="GO" id="GO:0005576">
    <property type="term" value="C:extracellular region"/>
    <property type="evidence" value="ECO:0007669"/>
    <property type="project" value="UniProtKB-SubCell"/>
</dbReference>
<dbReference type="Gene3D" id="3.10.40.10">
    <property type="entry name" value="Aerolysin/Pertussis toxin (APT), N-terminal domain"/>
    <property type="match status" value="1"/>
</dbReference>
<dbReference type="Gene3D" id="3.30.412.10">
    <property type="entry name" value="Proaerolysin, chain A, domain 2"/>
    <property type="match status" value="1"/>
</dbReference>
<organism evidence="15 16">
    <name type="scientific">Aeromonas encheleia</name>
    <dbReference type="NCBI Taxonomy" id="73010"/>
    <lineage>
        <taxon>Bacteria</taxon>
        <taxon>Pseudomonadati</taxon>
        <taxon>Pseudomonadota</taxon>
        <taxon>Gammaproteobacteria</taxon>
        <taxon>Aeromonadales</taxon>
        <taxon>Aeromonadaceae</taxon>
        <taxon>Aeromonas</taxon>
    </lineage>
</organism>
<evidence type="ECO:0000256" key="1">
    <source>
        <dbReference type="ARBA" id="ARBA00004165"/>
    </source>
</evidence>
<dbReference type="SUPFAM" id="SSF56973">
    <property type="entry name" value="Aerolisin/ETX pore-forming domain"/>
    <property type="match status" value="1"/>
</dbReference>
<evidence type="ECO:0000313" key="15">
    <source>
        <dbReference type="EMBL" id="USV57931.1"/>
    </source>
</evidence>
<evidence type="ECO:0000313" key="16">
    <source>
        <dbReference type="Proteomes" id="UP001056890"/>
    </source>
</evidence>
<dbReference type="InterPro" id="IPR005831">
    <property type="entry name" value="Aerolysin/haemolysin_CS"/>
</dbReference>
<keyword evidence="10" id="KW-0472">Membrane</keyword>
<proteinExistence type="inferred from homology"/>
<dbReference type="Gene3D" id="2.170.15.10">
    <property type="entry name" value="Proaerolysin, chain A, domain 3"/>
    <property type="match status" value="1"/>
</dbReference>
<evidence type="ECO:0000256" key="4">
    <source>
        <dbReference type="ARBA" id="ARBA00022511"/>
    </source>
</evidence>
<feature type="chain" id="PRO_5041915181" evidence="13">
    <location>
        <begin position="24"/>
        <end position="493"/>
    </location>
</feature>
<reference evidence="15" key="1">
    <citation type="submission" date="2022-06" db="EMBL/GenBank/DDBJ databases">
        <title>Complete Genome of Aeromonas sp. Strain SOD01 Isolated from an Urban Freshwater Stream.</title>
        <authorList>
            <person name="Williams L.E."/>
            <person name="Brysgel T."/>
            <person name="Capestro E.M."/>
            <person name="Foltz G.V."/>
            <person name="Gardner A.E."/>
            <person name="Ingrassia J."/>
            <person name="Peterson E."/>
            <person name="Arruda J."/>
            <person name="Flaherty I."/>
            <person name="Hunt M."/>
            <person name="Pappas G."/>
            <person name="Ramsaran S."/>
            <person name="Rocha M."/>
        </authorList>
    </citation>
    <scope>NUCLEOTIDE SEQUENCE</scope>
    <source>
        <strain evidence="15">SOD01</strain>
    </source>
</reference>
<evidence type="ECO:0000256" key="8">
    <source>
        <dbReference type="ARBA" id="ARBA00022870"/>
    </source>
</evidence>
<dbReference type="Pfam" id="PF03440">
    <property type="entry name" value="APT"/>
    <property type="match status" value="1"/>
</dbReference>
<protein>
    <submittedName>
        <fullName evidence="15">Aerolysin family beta-barrel pore-forming toxin</fullName>
    </submittedName>
</protein>
<feature type="domain" description="Aerolysin-like C-terminal" evidence="14">
    <location>
        <begin position="119"/>
        <end position="477"/>
    </location>
</feature>
<dbReference type="EMBL" id="CP099717">
    <property type="protein sequence ID" value="USV57931.1"/>
    <property type="molecule type" value="Genomic_DNA"/>
</dbReference>
<comment type="subcellular location">
    <subcellularLocation>
        <location evidence="1">Host cell membrane</location>
    </subcellularLocation>
    <subcellularLocation>
        <location evidence="2">Secreted</location>
    </subcellularLocation>
</comment>
<keyword evidence="6" id="KW-0800">Toxin</keyword>
<keyword evidence="7 13" id="KW-0732">Signal</keyword>
<dbReference type="PRINTS" id="PR00754">
    <property type="entry name" value="AEROLYSIN"/>
</dbReference>
<dbReference type="SMART" id="SM00999">
    <property type="entry name" value="Aerolysin"/>
    <property type="match status" value="1"/>
</dbReference>
<dbReference type="InterPro" id="IPR005830">
    <property type="entry name" value="Aerolysn"/>
</dbReference>
<evidence type="ECO:0000256" key="6">
    <source>
        <dbReference type="ARBA" id="ARBA00022656"/>
    </source>
</evidence>
<dbReference type="AlphaFoldDB" id="A0AAE9MHZ5"/>
<keyword evidence="16" id="KW-1185">Reference proteome</keyword>
<evidence type="ECO:0000256" key="12">
    <source>
        <dbReference type="ARBA" id="ARBA00026029"/>
    </source>
</evidence>
<dbReference type="Proteomes" id="UP001056890">
    <property type="component" value="Chromosome"/>
</dbReference>
<evidence type="ECO:0000256" key="7">
    <source>
        <dbReference type="ARBA" id="ARBA00022729"/>
    </source>
</evidence>
<evidence type="ECO:0000259" key="14">
    <source>
        <dbReference type="SMART" id="SM00999"/>
    </source>
</evidence>